<evidence type="ECO:0000313" key="4">
    <source>
        <dbReference type="Proteomes" id="UP000031829"/>
    </source>
</evidence>
<feature type="compositionally biased region" description="Basic and acidic residues" evidence="1">
    <location>
        <begin position="321"/>
        <end position="331"/>
    </location>
</feature>
<reference evidence="3 4" key="1">
    <citation type="journal article" date="2015" name="Genome Announc.">
        <title>Complete genome sequences for 35 biothreat assay-relevant bacillus species.</title>
        <authorList>
            <person name="Johnson S.L."/>
            <person name="Daligault H.E."/>
            <person name="Davenport K.W."/>
            <person name="Jaissle J."/>
            <person name="Frey K.G."/>
            <person name="Ladner J.T."/>
            <person name="Broomall S.M."/>
            <person name="Bishop-Lilly K.A."/>
            <person name="Bruce D.C."/>
            <person name="Gibbons H.S."/>
            <person name="Coyne S.R."/>
            <person name="Lo C.C."/>
            <person name="Meincke L."/>
            <person name="Munk A.C."/>
            <person name="Koroleva G.I."/>
            <person name="Rosenzweig C.N."/>
            <person name="Palacios G.F."/>
            <person name="Redden C.L."/>
            <person name="Minogue T.D."/>
            <person name="Chain P.S."/>
        </authorList>
    </citation>
    <scope>NUCLEOTIDE SEQUENCE [LARGE SCALE GENOMIC DNA]</scope>
    <source>
        <strain evidence="4">ATCC 14581 / DSM 32 / JCM 2506 / NBRC 15308 / NCIMB 9376 / NCTC 10342 / NRRL B-14308 / VKM B-512</strain>
        <plasmid evidence="3 4">pBMV_2</plasmid>
    </source>
</reference>
<dbReference type="Pfam" id="PF13155">
    <property type="entry name" value="Toprim_2"/>
    <property type="match status" value="1"/>
</dbReference>
<dbReference type="Proteomes" id="UP000031829">
    <property type="component" value="Plasmid pBMV_2"/>
</dbReference>
<gene>
    <name evidence="3" type="ORF">BG04_5755</name>
</gene>
<accession>A0A0B6AYK2</accession>
<evidence type="ECO:0000313" key="3">
    <source>
        <dbReference type="EMBL" id="AJI25798.1"/>
    </source>
</evidence>
<dbReference type="Gene3D" id="3.40.1360.10">
    <property type="match status" value="1"/>
</dbReference>
<dbReference type="EMBL" id="CP009921">
    <property type="protein sequence ID" value="AJI25798.1"/>
    <property type="molecule type" value="Genomic_DNA"/>
</dbReference>
<feature type="domain" description="DUF3991" evidence="2">
    <location>
        <begin position="124"/>
        <end position="189"/>
    </location>
</feature>
<keyword evidence="3" id="KW-0614">Plasmid</keyword>
<dbReference type="SUPFAM" id="SSF57783">
    <property type="entry name" value="Zinc beta-ribbon"/>
    <property type="match status" value="1"/>
</dbReference>
<protein>
    <recommendedName>
        <fullName evidence="2">DUF3991 domain-containing protein</fullName>
    </recommendedName>
</protein>
<sequence>MEKRLYVRKEESMKARDVDLLSYLEAKGETFVKEGQYYRHTKHDSLLIKGNMYAWNSRNETGYGAISFAQMYYGMSFPQAVLDINKGDYKEVAHSHEQPSVSTSKEPFRYPKELEVQDQTKAKEYLIKERHIDPRLVHWLFQKDLIAQDKRNNVVFKWREQGGKGKVIGTDRQGTVPMKNKRGSFKQVLPNDNPHTGFSVDVGKPTSIHFFESPIDLLSYWSIQGKGLQNTRLISMNGLKPKTVAQSYLTARREGLPIKELILAVDHDQGGKEFIKKMKQIVNADLIKKKLPSTGKDWNDELKKGAKEKPFSKYFSSSRTKPNEQERSMNG</sequence>
<organism evidence="3 4">
    <name type="scientific">Priestia megaterium (strain ATCC 14581 / DSM 32 / CCUG 1817 / JCM 2506 / NBRC 15308 / NCIMB 9376 / NCTC 10342 / NRRL B-14308 / VKM B-512 / Ford 19)</name>
    <name type="common">Bacillus megaterium</name>
    <dbReference type="NCBI Taxonomy" id="1348623"/>
    <lineage>
        <taxon>Bacteria</taxon>
        <taxon>Bacillati</taxon>
        <taxon>Bacillota</taxon>
        <taxon>Bacilli</taxon>
        <taxon>Bacillales</taxon>
        <taxon>Bacillaceae</taxon>
        <taxon>Priestia</taxon>
    </lineage>
</organism>
<evidence type="ECO:0000259" key="2">
    <source>
        <dbReference type="Pfam" id="PF13154"/>
    </source>
</evidence>
<proteinExistence type="predicted"/>
<dbReference type="Pfam" id="PF13154">
    <property type="entry name" value="DUF3991"/>
    <property type="match status" value="1"/>
</dbReference>
<dbReference type="KEGG" id="bmeg:BG04_5755"/>
<dbReference type="AlphaFoldDB" id="A0A0B6AYK2"/>
<feature type="region of interest" description="Disordered" evidence="1">
    <location>
        <begin position="309"/>
        <end position="331"/>
    </location>
</feature>
<dbReference type="HOGENOM" id="CLU_027621_2_0_9"/>
<name>A0A0B6AYK2_PRIM2</name>
<geneLocation type="plasmid" evidence="3 4">
    <name>pBMV_2</name>
</geneLocation>
<dbReference type="InterPro" id="IPR025054">
    <property type="entry name" value="DUF3991"/>
</dbReference>
<dbReference type="RefSeq" id="WP_034656071.1">
    <property type="nucleotide sequence ID" value="NZ_CP009921.1"/>
</dbReference>
<evidence type="ECO:0000256" key="1">
    <source>
        <dbReference type="SAM" id="MobiDB-lite"/>
    </source>
</evidence>
<dbReference type="GeneID" id="93645770"/>